<dbReference type="GO" id="GO:0003964">
    <property type="term" value="F:RNA-directed DNA polymerase activity"/>
    <property type="evidence" value="ECO:0007669"/>
    <property type="project" value="UniProtKB-KW"/>
</dbReference>
<keyword evidence="2" id="KW-0548">Nucleotidyltransferase</keyword>
<proteinExistence type="predicted"/>
<dbReference type="PANTHER" id="PTHR37984:SF5">
    <property type="entry name" value="PROTEIN NYNRIN-LIKE"/>
    <property type="match status" value="1"/>
</dbReference>
<keyword evidence="2" id="KW-0808">Transferase</keyword>
<dbReference type="InterPro" id="IPR043128">
    <property type="entry name" value="Rev_trsase/Diguanyl_cyclase"/>
</dbReference>
<dbReference type="Gene3D" id="3.30.70.270">
    <property type="match status" value="1"/>
</dbReference>
<feature type="domain" description="Retrotransposon gag" evidence="1">
    <location>
        <begin position="3"/>
        <end position="66"/>
    </location>
</feature>
<evidence type="ECO:0000313" key="2">
    <source>
        <dbReference type="EMBL" id="GEZ94399.1"/>
    </source>
</evidence>
<dbReference type="PANTHER" id="PTHR37984">
    <property type="entry name" value="PROTEIN CBG26694"/>
    <property type="match status" value="1"/>
</dbReference>
<keyword evidence="2" id="KW-0695">RNA-directed DNA polymerase</keyword>
<comment type="caution">
    <text evidence="2">The sequence shown here is derived from an EMBL/GenBank/DDBJ whole genome shotgun (WGS) entry which is preliminary data.</text>
</comment>
<dbReference type="InterPro" id="IPR043502">
    <property type="entry name" value="DNA/RNA_pol_sf"/>
</dbReference>
<dbReference type="AlphaFoldDB" id="A0A699IXF3"/>
<dbReference type="Pfam" id="PF03732">
    <property type="entry name" value="Retrotrans_gag"/>
    <property type="match status" value="1"/>
</dbReference>
<name>A0A699IXF3_TANCI</name>
<dbReference type="EMBL" id="BKCJ010345613">
    <property type="protein sequence ID" value="GEZ94399.1"/>
    <property type="molecule type" value="Genomic_DNA"/>
</dbReference>
<organism evidence="2">
    <name type="scientific">Tanacetum cinerariifolium</name>
    <name type="common">Dalmatian daisy</name>
    <name type="synonym">Chrysanthemum cinerariifolium</name>
    <dbReference type="NCBI Taxonomy" id="118510"/>
    <lineage>
        <taxon>Eukaryota</taxon>
        <taxon>Viridiplantae</taxon>
        <taxon>Streptophyta</taxon>
        <taxon>Embryophyta</taxon>
        <taxon>Tracheophyta</taxon>
        <taxon>Spermatophyta</taxon>
        <taxon>Magnoliopsida</taxon>
        <taxon>eudicotyledons</taxon>
        <taxon>Gunneridae</taxon>
        <taxon>Pentapetalae</taxon>
        <taxon>asterids</taxon>
        <taxon>campanulids</taxon>
        <taxon>Asterales</taxon>
        <taxon>Asteraceae</taxon>
        <taxon>Asteroideae</taxon>
        <taxon>Anthemideae</taxon>
        <taxon>Anthemidinae</taxon>
        <taxon>Tanacetum</taxon>
    </lineage>
</organism>
<dbReference type="InterPro" id="IPR050951">
    <property type="entry name" value="Retrovirus_Pol_polyprotein"/>
</dbReference>
<accession>A0A699IXF3</accession>
<dbReference type="InterPro" id="IPR005162">
    <property type="entry name" value="Retrotrans_gag_dom"/>
</dbReference>
<gene>
    <name evidence="2" type="ORF">Tci_566372</name>
</gene>
<evidence type="ECO:0000259" key="1">
    <source>
        <dbReference type="Pfam" id="PF03732"/>
    </source>
</evidence>
<protein>
    <submittedName>
        <fullName evidence="2">Putative reverse transcriptase domain-containing protein</fullName>
    </submittedName>
</protein>
<dbReference type="SUPFAM" id="SSF56672">
    <property type="entry name" value="DNA/RNA polymerases"/>
    <property type="match status" value="1"/>
</dbReference>
<reference evidence="2" key="1">
    <citation type="journal article" date="2019" name="Sci. Rep.">
        <title>Draft genome of Tanacetum cinerariifolium, the natural source of mosquito coil.</title>
        <authorList>
            <person name="Yamashiro T."/>
            <person name="Shiraishi A."/>
            <person name="Satake H."/>
            <person name="Nakayama K."/>
        </authorList>
    </citation>
    <scope>NUCLEOTIDE SEQUENCE</scope>
</reference>
<sequence>MPWTKMKQLMIEEFYPIEEVQRMEHELWNLKVKEYNIMAYTQRFNELTLMCLRMVGPKRVKVDAYIQRLIDNIKGKVTSSKHVNLNEAMRMANKLMEHKSQARDERILEGIKQKWKNYQRGIVVVKAIIGTTHAKLCRITKSKCHMYGKVGHKSRYCKEKNVATGSDRIFMDSRFSSMLNIYPVKIGASYEVELADGRKKSKEKRLEDLPVICDFPEVFPKELPRQPPSSGVHVDPAKIEVIKNWAAPTTPTEVRKFLGLASYYQMFIERFSLVSKPLTKLTKKDKKYKWSGKKKKRSVRNDIGYEYRLPPSDVWSKQEDCTNGEDMLHACYTLELPEDLKGIHSTFHVSNLKKCLAEGYIVVPMDEIQLDDK</sequence>